<name>A0A7I7WWM3_MYCGU</name>
<dbReference type="KEGG" id="mgad:MGAD_46530"/>
<dbReference type="AlphaFoldDB" id="A0A7I7WWM3"/>
<evidence type="ECO:0000313" key="2">
    <source>
        <dbReference type="Proteomes" id="UP000466187"/>
    </source>
</evidence>
<proteinExistence type="predicted"/>
<reference evidence="1 2" key="1">
    <citation type="journal article" date="2019" name="Emerg. Microbes Infect.">
        <title>Comprehensive subspecies identification of 175 nontuberculous mycobacteria species based on 7547 genomic profiles.</title>
        <authorList>
            <person name="Matsumoto Y."/>
            <person name="Kinjo T."/>
            <person name="Motooka D."/>
            <person name="Nabeya D."/>
            <person name="Jung N."/>
            <person name="Uechi K."/>
            <person name="Horii T."/>
            <person name="Iida T."/>
            <person name="Fujita J."/>
            <person name="Nakamura S."/>
        </authorList>
    </citation>
    <scope>NUCLEOTIDE SEQUENCE [LARGE SCALE GENOMIC DNA]</scope>
    <source>
        <strain evidence="1 2">JCM 12688</strain>
    </source>
</reference>
<evidence type="ECO:0008006" key="3">
    <source>
        <dbReference type="Google" id="ProtNLM"/>
    </source>
</evidence>
<dbReference type="Proteomes" id="UP000466187">
    <property type="component" value="Chromosome"/>
</dbReference>
<protein>
    <recommendedName>
        <fullName evidence="3">Alpha/beta hydrolase</fullName>
    </recommendedName>
</protein>
<dbReference type="RefSeq" id="WP_308205932.1">
    <property type="nucleotide sequence ID" value="NZ_AP022608.1"/>
</dbReference>
<organism evidence="1 2">
    <name type="scientific">Mycolicibacterium gadium</name>
    <name type="common">Mycobacterium gadium</name>
    <dbReference type="NCBI Taxonomy" id="1794"/>
    <lineage>
        <taxon>Bacteria</taxon>
        <taxon>Bacillati</taxon>
        <taxon>Actinomycetota</taxon>
        <taxon>Actinomycetes</taxon>
        <taxon>Mycobacteriales</taxon>
        <taxon>Mycobacteriaceae</taxon>
        <taxon>Mycolicibacterium</taxon>
    </lineage>
</organism>
<dbReference type="EMBL" id="AP022608">
    <property type="protein sequence ID" value="BBZ20318.1"/>
    <property type="molecule type" value="Genomic_DNA"/>
</dbReference>
<dbReference type="SUPFAM" id="SSF53474">
    <property type="entry name" value="alpha/beta-Hydrolases"/>
    <property type="match status" value="1"/>
</dbReference>
<dbReference type="InterPro" id="IPR029058">
    <property type="entry name" value="AB_hydrolase_fold"/>
</dbReference>
<accession>A0A7I7WWM3</accession>
<evidence type="ECO:0000313" key="1">
    <source>
        <dbReference type="EMBL" id="BBZ20318.1"/>
    </source>
</evidence>
<sequence length="198" mass="21470">MIEASSPPYRQSMRVLTPNDESRLPVTVSGPVKGGVVIMIAQAPHGAQYCDVVRERLHVARFQTVVIPAHTRLTPMSVIGFLDQLKIAGGLLVADGSSGELAWDLAATARERFTGLVAIDSGHARVPNVKGVIRDRDCPAVQVDTTVLFSTKAARDVAHASRRHVHAEFRLVEVAGPRKSRHFTAQLATEIVVRALSR</sequence>
<gene>
    <name evidence="1" type="ORF">MGAD_46530</name>
</gene>